<dbReference type="AlphaFoldDB" id="A0A9N7TKF7"/>
<organism evidence="2 3">
    <name type="scientific">Pleuronectes platessa</name>
    <name type="common">European plaice</name>
    <dbReference type="NCBI Taxonomy" id="8262"/>
    <lineage>
        <taxon>Eukaryota</taxon>
        <taxon>Metazoa</taxon>
        <taxon>Chordata</taxon>
        <taxon>Craniata</taxon>
        <taxon>Vertebrata</taxon>
        <taxon>Euteleostomi</taxon>
        <taxon>Actinopterygii</taxon>
        <taxon>Neopterygii</taxon>
        <taxon>Teleostei</taxon>
        <taxon>Neoteleostei</taxon>
        <taxon>Acanthomorphata</taxon>
        <taxon>Carangaria</taxon>
        <taxon>Pleuronectiformes</taxon>
        <taxon>Pleuronectoidei</taxon>
        <taxon>Pleuronectidae</taxon>
        <taxon>Pleuronectes</taxon>
    </lineage>
</organism>
<comment type="caution">
    <text evidence="2">The sequence shown here is derived from an EMBL/GenBank/DDBJ whole genome shotgun (WGS) entry which is preliminary data.</text>
</comment>
<dbReference type="InterPro" id="IPR029383">
    <property type="entry name" value="ARL6IP6"/>
</dbReference>
<dbReference type="PANTHER" id="PTHR28640">
    <property type="entry name" value="ADP-RIBOSYLATION FACTOR-LIKE PROTEIN 6-INTERACTING PROTEIN 6"/>
    <property type="match status" value="1"/>
</dbReference>
<evidence type="ECO:0000313" key="3">
    <source>
        <dbReference type="Proteomes" id="UP001153269"/>
    </source>
</evidence>
<proteinExistence type="predicted"/>
<evidence type="ECO:0000256" key="1">
    <source>
        <dbReference type="SAM" id="Phobius"/>
    </source>
</evidence>
<keyword evidence="1" id="KW-0812">Transmembrane</keyword>
<keyword evidence="1" id="KW-1133">Transmembrane helix</keyword>
<evidence type="ECO:0000313" key="2">
    <source>
        <dbReference type="EMBL" id="CAB1413338.1"/>
    </source>
</evidence>
<feature type="transmembrane region" description="Helical" evidence="1">
    <location>
        <begin position="134"/>
        <end position="154"/>
    </location>
</feature>
<dbReference type="Pfam" id="PF15062">
    <property type="entry name" value="ARL6IP6"/>
    <property type="match status" value="1"/>
</dbReference>
<dbReference type="Proteomes" id="UP001153269">
    <property type="component" value="Unassembled WGS sequence"/>
</dbReference>
<feature type="transmembrane region" description="Helical" evidence="1">
    <location>
        <begin position="33"/>
        <end position="58"/>
    </location>
</feature>
<accession>A0A9N7TKF7</accession>
<keyword evidence="3" id="KW-1185">Reference proteome</keyword>
<sequence length="155" mass="16437">MEHPGSSSVGPGGGVGSGAADRPLSHRHGARRWSVVALSVLGSSVCVSAVGCLCAFIYPILKELRAGRVRGEDGTAERILGFWSILVLSVVVGCICCVFSWTLTYLDSYQPGKGFLSPLSLAHSRDEPGHRFQVGYGAVVLNGIMAMLTVFWILT</sequence>
<evidence type="ECO:0008006" key="4">
    <source>
        <dbReference type="Google" id="ProtNLM"/>
    </source>
</evidence>
<keyword evidence="1" id="KW-0472">Membrane</keyword>
<feature type="transmembrane region" description="Helical" evidence="1">
    <location>
        <begin position="79"/>
        <end position="103"/>
    </location>
</feature>
<protein>
    <recommendedName>
        <fullName evidence="4">ADP-ribosylation factor-like protein 6-interacting protein 6</fullName>
    </recommendedName>
</protein>
<name>A0A9N7TKF7_PLEPL</name>
<dbReference type="EMBL" id="CADEAL010000050">
    <property type="protein sequence ID" value="CAB1413338.1"/>
    <property type="molecule type" value="Genomic_DNA"/>
</dbReference>
<dbReference type="PANTHER" id="PTHR28640:SF1">
    <property type="entry name" value="ADP-RIBOSYLATION FACTOR-LIKE PROTEIN 6-INTERACTING PROTEIN 6"/>
    <property type="match status" value="1"/>
</dbReference>
<reference evidence="2" key="1">
    <citation type="submission" date="2020-03" db="EMBL/GenBank/DDBJ databases">
        <authorList>
            <person name="Weist P."/>
        </authorList>
    </citation>
    <scope>NUCLEOTIDE SEQUENCE</scope>
</reference>
<gene>
    <name evidence="2" type="ORF">PLEPLA_LOCUS1038</name>
</gene>